<feature type="transmembrane region" description="Helical" evidence="5">
    <location>
        <begin position="247"/>
        <end position="266"/>
    </location>
</feature>
<feature type="domain" description="EamA" evidence="6">
    <location>
        <begin position="148"/>
        <end position="284"/>
    </location>
</feature>
<feature type="transmembrane region" description="Helical" evidence="5">
    <location>
        <begin position="272"/>
        <end position="290"/>
    </location>
</feature>
<feature type="transmembrane region" description="Helical" evidence="5">
    <location>
        <begin position="117"/>
        <end position="141"/>
    </location>
</feature>
<proteinExistence type="predicted"/>
<dbReference type="InterPro" id="IPR000620">
    <property type="entry name" value="EamA_dom"/>
</dbReference>
<name>A0A1R4B5F4_9VIBR</name>
<feature type="transmembrane region" description="Helical" evidence="5">
    <location>
        <begin position="147"/>
        <end position="167"/>
    </location>
</feature>
<reference evidence="7 8" key="1">
    <citation type="submission" date="2017-02" db="EMBL/GenBank/DDBJ databases">
        <authorList>
            <person name="Peterson S.W."/>
        </authorList>
    </citation>
    <scope>NUCLEOTIDE SEQUENCE [LARGE SCALE GENOMIC DNA]</scope>
    <source>
        <strain evidence="7 8">CECT 9027</strain>
    </source>
</reference>
<feature type="transmembrane region" description="Helical" evidence="5">
    <location>
        <begin position="179"/>
        <end position="196"/>
    </location>
</feature>
<evidence type="ECO:0000259" key="6">
    <source>
        <dbReference type="Pfam" id="PF00892"/>
    </source>
</evidence>
<evidence type="ECO:0000256" key="2">
    <source>
        <dbReference type="ARBA" id="ARBA00022692"/>
    </source>
</evidence>
<keyword evidence="8" id="KW-1185">Reference proteome</keyword>
<accession>A0A1R4B5F4</accession>
<evidence type="ECO:0000256" key="1">
    <source>
        <dbReference type="ARBA" id="ARBA00004141"/>
    </source>
</evidence>
<dbReference type="Proteomes" id="UP000189475">
    <property type="component" value="Unassembled WGS sequence"/>
</dbReference>
<dbReference type="STRING" id="1918946.VPAL9027_02140"/>
<keyword evidence="4 5" id="KW-0472">Membrane</keyword>
<dbReference type="InterPro" id="IPR037185">
    <property type="entry name" value="EmrE-like"/>
</dbReference>
<feature type="transmembrane region" description="Helical" evidence="5">
    <location>
        <begin position="216"/>
        <end position="235"/>
    </location>
</feature>
<dbReference type="AlphaFoldDB" id="A0A1R4B5F4"/>
<protein>
    <submittedName>
        <fullName evidence="7">EamA-like transporter family protein</fullName>
    </submittedName>
</protein>
<feature type="transmembrane region" description="Helical" evidence="5">
    <location>
        <begin position="6"/>
        <end position="27"/>
    </location>
</feature>
<dbReference type="RefSeq" id="WP_077314549.1">
    <property type="nucleotide sequence ID" value="NZ_AP024888.1"/>
</dbReference>
<dbReference type="OrthoDB" id="6019878at2"/>
<dbReference type="PANTHER" id="PTHR22911">
    <property type="entry name" value="ACYL-MALONYL CONDENSING ENZYME-RELATED"/>
    <property type="match status" value="1"/>
</dbReference>
<keyword evidence="3 5" id="KW-1133">Transmembrane helix</keyword>
<evidence type="ECO:0000313" key="8">
    <source>
        <dbReference type="Proteomes" id="UP000189475"/>
    </source>
</evidence>
<comment type="subcellular location">
    <subcellularLocation>
        <location evidence="1">Membrane</location>
        <topology evidence="1">Multi-pass membrane protein</topology>
    </subcellularLocation>
</comment>
<organism evidence="7 8">
    <name type="scientific">Vibrio palustris</name>
    <dbReference type="NCBI Taxonomy" id="1918946"/>
    <lineage>
        <taxon>Bacteria</taxon>
        <taxon>Pseudomonadati</taxon>
        <taxon>Pseudomonadota</taxon>
        <taxon>Gammaproteobacteria</taxon>
        <taxon>Vibrionales</taxon>
        <taxon>Vibrionaceae</taxon>
        <taxon>Vibrio</taxon>
    </lineage>
</organism>
<feature type="transmembrane region" description="Helical" evidence="5">
    <location>
        <begin position="78"/>
        <end position="105"/>
    </location>
</feature>
<gene>
    <name evidence="7" type="ORF">VPAL9027_02140</name>
</gene>
<dbReference type="PANTHER" id="PTHR22911:SF6">
    <property type="entry name" value="SOLUTE CARRIER FAMILY 35 MEMBER G1"/>
    <property type="match status" value="1"/>
</dbReference>
<evidence type="ECO:0000256" key="5">
    <source>
        <dbReference type="SAM" id="Phobius"/>
    </source>
</evidence>
<dbReference type="SUPFAM" id="SSF103481">
    <property type="entry name" value="Multidrug resistance efflux transporter EmrE"/>
    <property type="match status" value="2"/>
</dbReference>
<keyword evidence="2 5" id="KW-0812">Transmembrane</keyword>
<evidence type="ECO:0000256" key="4">
    <source>
        <dbReference type="ARBA" id="ARBA00023136"/>
    </source>
</evidence>
<dbReference type="GO" id="GO:0016020">
    <property type="term" value="C:membrane"/>
    <property type="evidence" value="ECO:0007669"/>
    <property type="project" value="UniProtKB-SubCell"/>
</dbReference>
<dbReference type="EMBL" id="FUFT01000005">
    <property type="protein sequence ID" value="SJL84158.1"/>
    <property type="molecule type" value="Genomic_DNA"/>
</dbReference>
<evidence type="ECO:0000256" key="3">
    <source>
        <dbReference type="ARBA" id="ARBA00022989"/>
    </source>
</evidence>
<sequence length="304" mass="34127">MLKSVYSVIFMLFSTFCLSLSGLLCKLVSDEYSPESLTFVRYLIPIVILGGWMLKKHITWPSKSERRMLWIRGACMGAGQMCFMFALQHLSLVECVVLFSTGPLFIPIMERIAFKRLLRWGSIVTLLVTFVGVILLSGGISQFHWDWALGLGLAAGIFNAGSQVTLYQVSQTRLSSQEMSLWSFICAVIILAPMLMMLDSSNFNVVSLYESHSTLVLWALLGIGMLVVGTQLFRAKAYRLASSGSQLAPLIFTNLIFSAIWQLLWFDVSYTTQQALGLTVIVLANMARFVPTIKQQWQRRHALV</sequence>
<feature type="domain" description="EamA" evidence="6">
    <location>
        <begin position="7"/>
        <end position="137"/>
    </location>
</feature>
<feature type="transmembrane region" description="Helical" evidence="5">
    <location>
        <begin position="39"/>
        <end position="58"/>
    </location>
</feature>
<dbReference type="Pfam" id="PF00892">
    <property type="entry name" value="EamA"/>
    <property type="match status" value="2"/>
</dbReference>
<evidence type="ECO:0000313" key="7">
    <source>
        <dbReference type="EMBL" id="SJL84158.1"/>
    </source>
</evidence>